<sequence>MEMDKEKVLNILRNSSNLPLDLIRRLLSDKDKDIKHEAWNYVISNVRDKDFLLELLSFHDTGTRYRAWNSVPEFVERGILTLEEVIKRKEHFLEMLKDSNKVVRALSWYVTLKPLLEMNVVSLGEVLSYSPFLCELINSEFHEVVEGVMQEFKITCKFI</sequence>
<gene>
    <name evidence="1" type="ORF">SSOP1_2082</name>
</gene>
<accession>A0A157T324</accession>
<evidence type="ECO:0008006" key="3">
    <source>
        <dbReference type="Google" id="ProtNLM"/>
    </source>
</evidence>
<protein>
    <recommendedName>
        <fullName evidence="3">HEAT repeat domain-containing protein</fullName>
    </recommendedName>
</protein>
<name>A0A157T324_SACSO</name>
<reference evidence="2" key="1">
    <citation type="submission" date="2016-04" db="EMBL/GenBank/DDBJ databases">
        <authorList>
            <person name="Shah S.A."/>
            <person name="Garrett R.A."/>
        </authorList>
    </citation>
    <scope>NUCLEOTIDE SEQUENCE [LARGE SCALE GENOMIC DNA]</scope>
    <source>
        <strain evidence="2">ATCC 35091 / DSM 1616 / JCM 8930 / NBRC 15331 / P1</strain>
    </source>
</reference>
<proteinExistence type="predicted"/>
<dbReference type="EMBL" id="LT549890">
    <property type="protein sequence ID" value="SAI85636.1"/>
    <property type="molecule type" value="Genomic_DNA"/>
</dbReference>
<dbReference type="AlphaFoldDB" id="A0A157T324"/>
<evidence type="ECO:0000313" key="1">
    <source>
        <dbReference type="EMBL" id="SAI85636.1"/>
    </source>
</evidence>
<dbReference type="PATRIC" id="fig|2287.9.peg.2186"/>
<dbReference type="Proteomes" id="UP000076770">
    <property type="component" value="Chromosome i"/>
</dbReference>
<organism evidence="1 2">
    <name type="scientific">Saccharolobus solfataricus</name>
    <name type="common">Sulfolobus solfataricus</name>
    <dbReference type="NCBI Taxonomy" id="2287"/>
    <lineage>
        <taxon>Archaea</taxon>
        <taxon>Thermoproteota</taxon>
        <taxon>Thermoprotei</taxon>
        <taxon>Sulfolobales</taxon>
        <taxon>Sulfolobaceae</taxon>
        <taxon>Saccharolobus</taxon>
    </lineage>
</organism>
<evidence type="ECO:0000313" key="2">
    <source>
        <dbReference type="Proteomes" id="UP000076770"/>
    </source>
</evidence>